<evidence type="ECO:0000256" key="1">
    <source>
        <dbReference type="ARBA" id="ARBA00023002"/>
    </source>
</evidence>
<keyword evidence="1" id="KW-0560">Oxidoreductase</keyword>
<protein>
    <recommendedName>
        <fullName evidence="4">Selenoprotein B glycine/betaine/sarcosine/D-proline reductase</fullName>
    </recommendedName>
</protein>
<evidence type="ECO:0008006" key="4">
    <source>
        <dbReference type="Google" id="ProtNLM"/>
    </source>
</evidence>
<dbReference type="RefSeq" id="WP_191153940.1">
    <property type="nucleotide sequence ID" value="NZ_JACWUN010000003.1"/>
</dbReference>
<dbReference type="AlphaFoldDB" id="A0A8J6UQU8"/>
<evidence type="ECO:0000313" key="2">
    <source>
        <dbReference type="EMBL" id="MBD1399661.1"/>
    </source>
</evidence>
<evidence type="ECO:0000313" key="3">
    <source>
        <dbReference type="Proteomes" id="UP000632828"/>
    </source>
</evidence>
<gene>
    <name evidence="2" type="ORF">ICT70_03155</name>
</gene>
<dbReference type="EMBL" id="JACWUN010000003">
    <property type="protein sequence ID" value="MBD1399661.1"/>
    <property type="molecule type" value="Genomic_DNA"/>
</dbReference>
<dbReference type="Proteomes" id="UP000632828">
    <property type="component" value="Unassembled WGS sequence"/>
</dbReference>
<organism evidence="2 3">
    <name type="scientific">Pelovirga terrestris</name>
    <dbReference type="NCBI Taxonomy" id="2771352"/>
    <lineage>
        <taxon>Bacteria</taxon>
        <taxon>Pseudomonadati</taxon>
        <taxon>Thermodesulfobacteriota</taxon>
        <taxon>Desulfuromonadia</taxon>
        <taxon>Geobacterales</taxon>
        <taxon>Geobacteraceae</taxon>
        <taxon>Pelovirga</taxon>
    </lineage>
</organism>
<reference evidence="2" key="1">
    <citation type="submission" date="2020-09" db="EMBL/GenBank/DDBJ databases">
        <title>Pelobacter alkaliphilus sp. nov., a novel anaerobic arsenate-reducing bacterium from terrestrial mud volcano.</title>
        <authorList>
            <person name="Khomyakova M.A."/>
            <person name="Merkel A.Y."/>
            <person name="Slobodkin A.I."/>
        </authorList>
    </citation>
    <scope>NUCLEOTIDE SEQUENCE</scope>
    <source>
        <strain evidence="2">M08fum</strain>
    </source>
</reference>
<dbReference type="InterPro" id="IPR010187">
    <property type="entry name" value="Various_sel_PB"/>
</dbReference>
<accession>A0A8J6UQU8</accession>
<keyword evidence="3" id="KW-1185">Reference proteome</keyword>
<sequence length="172" mass="19464">MLFSRQKNQLLARLATRFPALAKKFTDSYIPRANSGDIPWVRPEVPLHQAKLALVTTAGIHHPEQQPFDMNDPNGDPSYRAVDGNRLFADFTITHDYYDHSDADKDPNIILPLDRMREMVEEKKLGSLATIHYSFMGHIDGPHIDTLIHQTAVEVARKLLEDKVDVVLLTPG</sequence>
<comment type="caution">
    <text evidence="2">The sequence shown here is derived from an EMBL/GenBank/DDBJ whole genome shotgun (WGS) entry which is preliminary data.</text>
</comment>
<dbReference type="GO" id="GO:0050485">
    <property type="term" value="F:oxidoreductase activity, acting on X-H and Y-H to form an X-Y bond, with a disulfide as acceptor"/>
    <property type="evidence" value="ECO:0007669"/>
    <property type="project" value="InterPro"/>
</dbReference>
<name>A0A8J6UQU8_9BACT</name>
<proteinExistence type="predicted"/>
<dbReference type="Pfam" id="PF07355">
    <property type="entry name" value="GRDB"/>
    <property type="match status" value="1"/>
</dbReference>